<evidence type="ECO:0000259" key="3">
    <source>
        <dbReference type="Pfam" id="PF25137"/>
    </source>
</evidence>
<accession>A0A644XV87</accession>
<dbReference type="EMBL" id="VSSQ01003288">
    <property type="protein sequence ID" value="MPM19999.1"/>
    <property type="molecule type" value="Genomic_DNA"/>
</dbReference>
<organism evidence="4">
    <name type="scientific">bioreactor metagenome</name>
    <dbReference type="NCBI Taxonomy" id="1076179"/>
    <lineage>
        <taxon>unclassified sequences</taxon>
        <taxon>metagenomes</taxon>
        <taxon>ecological metagenomes</taxon>
    </lineage>
</organism>
<protein>
    <submittedName>
        <fullName evidence="4">Long-chain-alcohol dehydrogenase 2</fullName>
        <ecNumber evidence="4">1.1.1.192</ecNumber>
    </submittedName>
</protein>
<feature type="domain" description="Alcohol dehydrogenase iron-type/glycerol dehydrogenase GldA" evidence="2">
    <location>
        <begin position="9"/>
        <end position="177"/>
    </location>
</feature>
<evidence type="ECO:0000313" key="4">
    <source>
        <dbReference type="EMBL" id="MPM19999.1"/>
    </source>
</evidence>
<gene>
    <name evidence="4" type="primary">adh2_8</name>
    <name evidence="4" type="ORF">SDC9_66426</name>
</gene>
<dbReference type="Pfam" id="PF00465">
    <property type="entry name" value="Fe-ADH"/>
    <property type="match status" value="1"/>
</dbReference>
<dbReference type="FunFam" id="3.40.50.1970:FF:000003">
    <property type="entry name" value="Alcohol dehydrogenase, iron-containing"/>
    <property type="match status" value="1"/>
</dbReference>
<dbReference type="GO" id="GO:0005829">
    <property type="term" value="C:cytosol"/>
    <property type="evidence" value="ECO:0007669"/>
    <property type="project" value="TreeGrafter"/>
</dbReference>
<dbReference type="AlphaFoldDB" id="A0A644XV87"/>
<dbReference type="Pfam" id="PF25137">
    <property type="entry name" value="ADH_Fe_C"/>
    <property type="match status" value="1"/>
</dbReference>
<dbReference type="InterPro" id="IPR056798">
    <property type="entry name" value="ADH_Fe_C"/>
</dbReference>
<evidence type="ECO:0000256" key="1">
    <source>
        <dbReference type="ARBA" id="ARBA00023002"/>
    </source>
</evidence>
<dbReference type="InterPro" id="IPR001670">
    <property type="entry name" value="ADH_Fe/GldA"/>
</dbReference>
<dbReference type="EC" id="1.1.1.192" evidence="4"/>
<dbReference type="Gene3D" id="3.40.50.1970">
    <property type="match status" value="1"/>
</dbReference>
<dbReference type="GO" id="GO:1990002">
    <property type="term" value="F:methylglyoxal reductase (NADPH) (acetol producing) activity"/>
    <property type="evidence" value="ECO:0007669"/>
    <property type="project" value="TreeGrafter"/>
</dbReference>
<name>A0A644XV87_9ZZZZ</name>
<sequence length="393" mass="43029">MNSFDFYSPTYFIFGKDREREVGAYVKKFGGSRCLVVYGGQSAKQSGLLDRVKDSLEEAGVHVEELGGVRPNPRGSLVYEGIELSRRKNIDFLLAIGGGSVIDTAKAIAMGAVYDGDFWDFFTGKTPENALPVGTVLTIAASGSEGSPDSVITNETTLEKNAAEANCLRPKFSVLNPALTESLPPYQTACGVTDIIAHAFERYFTNTRDVEITDRLLEGVVLTMLHEGRRVMTDPSNYEARANIMWAGMVCHNDIMGVGRQQDWNSHHLEHVLSAKYDCAHGAGLAVIMPAWMTYCAHHHDPARLAQMATRIFGCQMDYENPLNSALEGIEAFKIFLKSIGMPLSFAEIGADPESISELVEMNHIGDGKTGGFVALDKQAHYDIYELAAGREN</sequence>
<dbReference type="CDD" id="cd08187">
    <property type="entry name" value="BDH"/>
    <property type="match status" value="1"/>
</dbReference>
<dbReference type="PANTHER" id="PTHR43633">
    <property type="entry name" value="ALCOHOL DEHYDROGENASE YQHD"/>
    <property type="match status" value="1"/>
</dbReference>
<evidence type="ECO:0000259" key="2">
    <source>
        <dbReference type="Pfam" id="PF00465"/>
    </source>
</evidence>
<dbReference type="SUPFAM" id="SSF56796">
    <property type="entry name" value="Dehydroquinate synthase-like"/>
    <property type="match status" value="1"/>
</dbReference>
<keyword evidence="1 4" id="KW-0560">Oxidoreductase</keyword>
<dbReference type="GO" id="GO:0046872">
    <property type="term" value="F:metal ion binding"/>
    <property type="evidence" value="ECO:0007669"/>
    <property type="project" value="InterPro"/>
</dbReference>
<dbReference type="Gene3D" id="1.20.1090.10">
    <property type="entry name" value="Dehydroquinate synthase-like - alpha domain"/>
    <property type="match status" value="1"/>
</dbReference>
<feature type="domain" description="Fe-containing alcohol dehydrogenase-like C-terminal" evidence="3">
    <location>
        <begin position="189"/>
        <end position="363"/>
    </location>
</feature>
<dbReference type="GO" id="GO:0050060">
    <property type="term" value="F:long-chain-alcohol dehydrogenase activity"/>
    <property type="evidence" value="ECO:0007669"/>
    <property type="project" value="UniProtKB-EC"/>
</dbReference>
<dbReference type="InterPro" id="IPR044731">
    <property type="entry name" value="BDH-like"/>
</dbReference>
<dbReference type="PANTHER" id="PTHR43633:SF1">
    <property type="entry name" value="ALCOHOL DEHYDROGENASE YQHD"/>
    <property type="match status" value="1"/>
</dbReference>
<dbReference type="GO" id="GO:0008106">
    <property type="term" value="F:alcohol dehydrogenase (NADP+) activity"/>
    <property type="evidence" value="ECO:0007669"/>
    <property type="project" value="TreeGrafter"/>
</dbReference>
<proteinExistence type="predicted"/>
<dbReference type="GO" id="GO:1990362">
    <property type="term" value="F:butanol dehydrogenase (NAD+) activity"/>
    <property type="evidence" value="ECO:0007669"/>
    <property type="project" value="InterPro"/>
</dbReference>
<comment type="caution">
    <text evidence="4">The sequence shown here is derived from an EMBL/GenBank/DDBJ whole genome shotgun (WGS) entry which is preliminary data.</text>
</comment>
<reference evidence="4" key="1">
    <citation type="submission" date="2019-08" db="EMBL/GenBank/DDBJ databases">
        <authorList>
            <person name="Kucharzyk K."/>
            <person name="Murdoch R.W."/>
            <person name="Higgins S."/>
            <person name="Loffler F."/>
        </authorList>
    </citation>
    <scope>NUCLEOTIDE SEQUENCE</scope>
</reference>